<reference evidence="3" key="1">
    <citation type="submission" date="2022-04" db="EMBL/GenBank/DDBJ databases">
        <title>Corynebacterium kalidii LD5P10.</title>
        <authorList>
            <person name="Sun J.Q."/>
        </authorList>
    </citation>
    <scope>NUCLEOTIDE SEQUENCE</scope>
    <source>
        <strain evidence="3">LD5P10</strain>
    </source>
</reference>
<dbReference type="RefSeq" id="WP_244803121.1">
    <property type="nucleotide sequence ID" value="NZ_JALIEA010000007.1"/>
</dbReference>
<gene>
    <name evidence="3" type="ORF">MUN33_01365</name>
</gene>
<dbReference type="PANTHER" id="PTHR21248">
    <property type="entry name" value="CARDIOLIPIN SYNTHASE"/>
    <property type="match status" value="1"/>
</dbReference>
<dbReference type="CDD" id="cd09112">
    <property type="entry name" value="PLDc_CLS_2"/>
    <property type="match status" value="1"/>
</dbReference>
<keyword evidence="1" id="KW-0812">Transmembrane</keyword>
<dbReference type="SMART" id="SM00155">
    <property type="entry name" value="PLDc"/>
    <property type="match status" value="2"/>
</dbReference>
<organism evidence="3 4">
    <name type="scientific">Corynebacterium kalidii</name>
    <dbReference type="NCBI Taxonomy" id="2931982"/>
    <lineage>
        <taxon>Bacteria</taxon>
        <taxon>Bacillati</taxon>
        <taxon>Actinomycetota</taxon>
        <taxon>Actinomycetes</taxon>
        <taxon>Mycobacteriales</taxon>
        <taxon>Corynebacteriaceae</taxon>
        <taxon>Corynebacterium</taxon>
    </lineage>
</organism>
<dbReference type="Pfam" id="PF13091">
    <property type="entry name" value="PLDc_2"/>
    <property type="match status" value="2"/>
</dbReference>
<dbReference type="EMBL" id="JALIEA010000007">
    <property type="protein sequence ID" value="MCJ7857369.1"/>
    <property type="molecule type" value="Genomic_DNA"/>
</dbReference>
<feature type="transmembrane region" description="Helical" evidence="1">
    <location>
        <begin position="20"/>
        <end position="43"/>
    </location>
</feature>
<accession>A0A9X2B0W8</accession>
<dbReference type="SUPFAM" id="SSF56024">
    <property type="entry name" value="Phospholipase D/nuclease"/>
    <property type="match status" value="2"/>
</dbReference>
<feature type="domain" description="PLD phosphodiesterase" evidence="2">
    <location>
        <begin position="336"/>
        <end position="363"/>
    </location>
</feature>
<name>A0A9X2B0W8_9CORY</name>
<feature type="domain" description="PLD phosphodiesterase" evidence="2">
    <location>
        <begin position="169"/>
        <end position="196"/>
    </location>
</feature>
<dbReference type="InterPro" id="IPR025202">
    <property type="entry name" value="PLD-like_dom"/>
</dbReference>
<proteinExistence type="predicted"/>
<evidence type="ECO:0000313" key="3">
    <source>
        <dbReference type="EMBL" id="MCJ7857369.1"/>
    </source>
</evidence>
<evidence type="ECO:0000259" key="2">
    <source>
        <dbReference type="PROSITE" id="PS50035"/>
    </source>
</evidence>
<dbReference type="Proteomes" id="UP001139207">
    <property type="component" value="Unassembled WGS sequence"/>
</dbReference>
<keyword evidence="4" id="KW-1185">Reference proteome</keyword>
<dbReference type="AlphaFoldDB" id="A0A9X2B0W8"/>
<dbReference type="GO" id="GO:0030572">
    <property type="term" value="F:phosphatidyltransferase activity"/>
    <property type="evidence" value="ECO:0007669"/>
    <property type="project" value="UniProtKB-ARBA"/>
</dbReference>
<dbReference type="CDD" id="cd09110">
    <property type="entry name" value="PLDc_CLS_1"/>
    <property type="match status" value="1"/>
</dbReference>
<dbReference type="PANTHER" id="PTHR21248:SF22">
    <property type="entry name" value="PHOSPHOLIPASE D"/>
    <property type="match status" value="1"/>
</dbReference>
<comment type="caution">
    <text evidence="3">The sequence shown here is derived from an EMBL/GenBank/DDBJ whole genome shotgun (WGS) entry which is preliminary data.</text>
</comment>
<dbReference type="Gene3D" id="3.30.870.10">
    <property type="entry name" value="Endonuclease Chain A"/>
    <property type="match status" value="2"/>
</dbReference>
<evidence type="ECO:0000256" key="1">
    <source>
        <dbReference type="SAM" id="Phobius"/>
    </source>
</evidence>
<protein>
    <submittedName>
        <fullName evidence="3">Phospholipase D-like domain-containing protein</fullName>
    </submittedName>
</protein>
<dbReference type="InterPro" id="IPR001736">
    <property type="entry name" value="PLipase_D/transphosphatidylase"/>
</dbReference>
<dbReference type="GO" id="GO:0032049">
    <property type="term" value="P:cardiolipin biosynthetic process"/>
    <property type="evidence" value="ECO:0007669"/>
    <property type="project" value="UniProtKB-ARBA"/>
</dbReference>
<dbReference type="PROSITE" id="PS50035">
    <property type="entry name" value="PLD"/>
    <property type="match status" value="2"/>
</dbReference>
<keyword evidence="1" id="KW-1133">Transmembrane helix</keyword>
<keyword evidence="1" id="KW-0472">Membrane</keyword>
<sequence>MNYLRTTGGQKDRTDSPSPVAYGGLAVAGAAALAAAAALPALTADLLQRRGRREREAPRPGTFSATVGDSEMTVYTDGRSLYDDMIAAIDDARDIVLMQNYLWKDDDDGLAFIRALNAAAERGVEVYVIYDGFGNMVVPRSFYDNFSDKVHVARLPFASRRLWTAPLRNTGVNHSKILVLDDHTGFVGGYNIGSQFAGHWRDTHVRQVGPQPWGLRNAVARIWNEKWPDDGDIPWTAPDSWDSRVQVVANLPVQLVYPLRNMYLTAIERARDHIWITTAYFIPDQQILQALYRAADRGVDVRLMVPKESNHMIADWVSRGFYAELLERGVTLHLYAATMIHAKTATIDGEWSTVGTANIDRLSLSFNYETNVEVTDREFAATMEKVFLADIEHCETLTSASSRSWRDDHPLSRVAEMALMPLRKVL</sequence>
<evidence type="ECO:0000313" key="4">
    <source>
        <dbReference type="Proteomes" id="UP001139207"/>
    </source>
</evidence>